<evidence type="ECO:0000259" key="2">
    <source>
        <dbReference type="Pfam" id="PF02374"/>
    </source>
</evidence>
<feature type="compositionally biased region" description="Low complexity" evidence="1">
    <location>
        <begin position="375"/>
        <end position="393"/>
    </location>
</feature>
<dbReference type="PANTHER" id="PTHR10803:SF26">
    <property type="entry name" value="ANION TRANSPORTER ATPASE-RELATED"/>
    <property type="match status" value="1"/>
</dbReference>
<name>A0AAU3I2R5_9ACTN</name>
<dbReference type="EMBL" id="CP109546">
    <property type="protein sequence ID" value="WTZ10830.1"/>
    <property type="molecule type" value="Genomic_DNA"/>
</dbReference>
<dbReference type="InterPro" id="IPR016300">
    <property type="entry name" value="ATPase_ArsA/GET3"/>
</dbReference>
<dbReference type="InterPro" id="IPR027417">
    <property type="entry name" value="P-loop_NTPase"/>
</dbReference>
<dbReference type="Pfam" id="PF02374">
    <property type="entry name" value="ArsA_ATPase"/>
    <property type="match status" value="1"/>
</dbReference>
<dbReference type="InterPro" id="IPR025723">
    <property type="entry name" value="ArsA/GET3_ATPase-like"/>
</dbReference>
<feature type="domain" description="ArsA/GET3 Anion-transporting ATPase-like" evidence="2">
    <location>
        <begin position="20"/>
        <end position="289"/>
    </location>
</feature>
<evidence type="ECO:0000313" key="3">
    <source>
        <dbReference type="EMBL" id="WTZ10830.1"/>
    </source>
</evidence>
<dbReference type="Gene3D" id="3.40.50.300">
    <property type="entry name" value="P-loop containing nucleotide triphosphate hydrolases"/>
    <property type="match status" value="1"/>
</dbReference>
<feature type="compositionally biased region" description="Acidic residues" evidence="1">
    <location>
        <begin position="307"/>
        <end position="316"/>
    </location>
</feature>
<reference evidence="3" key="1">
    <citation type="submission" date="2022-10" db="EMBL/GenBank/DDBJ databases">
        <title>The complete genomes of actinobacterial strains from the NBC collection.</title>
        <authorList>
            <person name="Joergensen T.S."/>
            <person name="Alvarez Arevalo M."/>
            <person name="Sterndorff E.B."/>
            <person name="Faurdal D."/>
            <person name="Vuksanovic O."/>
            <person name="Mourched A.-S."/>
            <person name="Charusanti P."/>
            <person name="Shaw S."/>
            <person name="Blin K."/>
            <person name="Weber T."/>
        </authorList>
    </citation>
    <scope>NUCLEOTIDE SEQUENCE</scope>
    <source>
        <strain evidence="3">NBC_01393</strain>
    </source>
</reference>
<sequence>MSLDPARLLDLDPLLDDPETRIVVCCGSGGVGKTTTAAALGLRAAERGRKVVVLTIDPARRLAQSMGIDSLDNTPRRVKGVEGSGELHAMMLDMKRTFDEIVEAHADGDRAAAILGNPFYQSLSAGFAGTQEYMAMEKLGQLRARDEWDLIVVDTPPSRSALDFLDAPKRLGSFLDGRLIRLLTAPAKLGGRAGMKFLNVGMSMMTGTLGKLLGGQLLKDVQTFVAAMDTTFGGFRTRADATYKLLQAPGTAFLVVAAPERDALREAAYFVQRLAAEEMPFAGLVLNRVHGSGATQLPAERALAAAEDLDSADDSATDSATDSADPENPESTGETAEATVAENPETATAENLAEARIVDQADGKAGLRNAPGTYGSSESPASGASAPDEGSPAITDRTAGTDHTTATDPERSIDQLTAGLLRLHAERMQLLSREQRTRDRFAARHPEVPVAEVAALPGDVHDLAGLRDIGNRLAAHRPELPES</sequence>
<dbReference type="GO" id="GO:0005524">
    <property type="term" value="F:ATP binding"/>
    <property type="evidence" value="ECO:0007669"/>
    <property type="project" value="InterPro"/>
</dbReference>
<feature type="region of interest" description="Disordered" evidence="1">
    <location>
        <begin position="305"/>
        <end position="413"/>
    </location>
</feature>
<dbReference type="PANTHER" id="PTHR10803">
    <property type="entry name" value="ARSENICAL PUMP-DRIVING ATPASE ARSENITE-TRANSLOCATING ATPASE"/>
    <property type="match status" value="1"/>
</dbReference>
<protein>
    <submittedName>
        <fullName evidence="3">ArsA family ATPase</fullName>
    </submittedName>
</protein>
<gene>
    <name evidence="3" type="ORF">OG699_24340</name>
</gene>
<dbReference type="GO" id="GO:0016887">
    <property type="term" value="F:ATP hydrolysis activity"/>
    <property type="evidence" value="ECO:0007669"/>
    <property type="project" value="InterPro"/>
</dbReference>
<accession>A0AAU3I2R5</accession>
<dbReference type="SUPFAM" id="SSF52540">
    <property type="entry name" value="P-loop containing nucleoside triphosphate hydrolases"/>
    <property type="match status" value="1"/>
</dbReference>
<evidence type="ECO:0000256" key="1">
    <source>
        <dbReference type="SAM" id="MobiDB-lite"/>
    </source>
</evidence>
<organism evidence="3">
    <name type="scientific">Streptomyces sp. NBC_01393</name>
    <dbReference type="NCBI Taxonomy" id="2903851"/>
    <lineage>
        <taxon>Bacteria</taxon>
        <taxon>Bacillati</taxon>
        <taxon>Actinomycetota</taxon>
        <taxon>Actinomycetes</taxon>
        <taxon>Kitasatosporales</taxon>
        <taxon>Streptomycetaceae</taxon>
        <taxon>Streptomyces</taxon>
    </lineage>
</organism>
<proteinExistence type="predicted"/>
<dbReference type="AlphaFoldDB" id="A0AAU3I2R5"/>
<dbReference type="CDD" id="cd02035">
    <property type="entry name" value="ArsA"/>
    <property type="match status" value="1"/>
</dbReference>